<evidence type="ECO:0000313" key="5">
    <source>
        <dbReference type="Proteomes" id="UP001370490"/>
    </source>
</evidence>
<dbReference type="InterPro" id="IPR002921">
    <property type="entry name" value="Fungal_lipase-type"/>
</dbReference>
<keyword evidence="1" id="KW-0378">Hydrolase</keyword>
<feature type="domain" description="Fungal lipase-type" evidence="3">
    <location>
        <begin position="196"/>
        <end position="355"/>
    </location>
</feature>
<dbReference type="EMBL" id="JBAMMX010000006">
    <property type="protein sequence ID" value="KAK6938676.1"/>
    <property type="molecule type" value="Genomic_DNA"/>
</dbReference>
<accession>A0AAN8VZ25</accession>
<gene>
    <name evidence="4" type="ORF">RJ641_032184</name>
</gene>
<dbReference type="Gene3D" id="3.40.50.1820">
    <property type="entry name" value="alpha/beta hydrolase"/>
    <property type="match status" value="1"/>
</dbReference>
<name>A0AAN8VZ25_9MAGN</name>
<keyword evidence="5" id="KW-1185">Reference proteome</keyword>
<protein>
    <submittedName>
        <fullName evidence="4">Fungal lipase-like domain</fullName>
    </submittedName>
</protein>
<organism evidence="4 5">
    <name type="scientific">Dillenia turbinata</name>
    <dbReference type="NCBI Taxonomy" id="194707"/>
    <lineage>
        <taxon>Eukaryota</taxon>
        <taxon>Viridiplantae</taxon>
        <taxon>Streptophyta</taxon>
        <taxon>Embryophyta</taxon>
        <taxon>Tracheophyta</taxon>
        <taxon>Spermatophyta</taxon>
        <taxon>Magnoliopsida</taxon>
        <taxon>eudicotyledons</taxon>
        <taxon>Gunneridae</taxon>
        <taxon>Pentapetalae</taxon>
        <taxon>Dilleniales</taxon>
        <taxon>Dilleniaceae</taxon>
        <taxon>Dillenia</taxon>
    </lineage>
</organism>
<evidence type="ECO:0000256" key="2">
    <source>
        <dbReference type="SAM" id="Phobius"/>
    </source>
</evidence>
<dbReference type="InterPro" id="IPR029058">
    <property type="entry name" value="AB_hydrolase_fold"/>
</dbReference>
<keyword evidence="2" id="KW-1133">Transmembrane helix</keyword>
<proteinExistence type="predicted"/>
<evidence type="ECO:0000259" key="3">
    <source>
        <dbReference type="Pfam" id="PF01764"/>
    </source>
</evidence>
<dbReference type="Pfam" id="PF01764">
    <property type="entry name" value="Lipase_3"/>
    <property type="match status" value="1"/>
</dbReference>
<dbReference type="GO" id="GO:0004806">
    <property type="term" value="F:triacylglycerol lipase activity"/>
    <property type="evidence" value="ECO:0007669"/>
    <property type="project" value="InterPro"/>
</dbReference>
<dbReference type="SUPFAM" id="SSF53474">
    <property type="entry name" value="alpha/beta-Hydrolases"/>
    <property type="match status" value="1"/>
</dbReference>
<keyword evidence="2" id="KW-0472">Membrane</keyword>
<dbReference type="InterPro" id="IPR044819">
    <property type="entry name" value="OBL-like"/>
</dbReference>
<comment type="caution">
    <text evidence="4">The sequence shown here is derived from an EMBL/GenBank/DDBJ whole genome shotgun (WGS) entry which is preliminary data.</text>
</comment>
<sequence length="481" mass="55813">MAYKEETCSDYLELEPENASFCDLFRLLWVRDCGKIGGYVRCGDWKEEQREFNYRWLIFISLFVQKCFIHFKTPMAKAGSTVEMWLNTLSANGNLIQLFFNSLKGKIVRPEESKFTSVLGNLDKRVDLDSKIGHNDSRYNSSLSLMASKLSYESDVFIRNVMEFLGSYNFWNEFQKRYATEAFLFHDTTSNPDLIVIAFRGTRPFDADAWCTDVDFSWLELKDIGKIHSGFMKALGLTKNKDFPKELEQGNDQPQLAYYAIREMLRELMRKNEACKIIITGHSLGGALAILFVSALAIHGEALMMDRIEGVYTFGQPRVGDEKFGKFMEEKLGVHDVKYLRYVYCNDMVPRMPFDDKTLLFKHFGTCIYFNSCYKGKIVAEEPNKNYLSILWFMPKMMNAVWELVRSFIIPYTRGPDYEEGWLLKMFRVIGLMIPGLSAHGPQDYDNLTRIGYLHIPHHIGSLHLPHHIPKANNQQDHKFD</sequence>
<feature type="transmembrane region" description="Helical" evidence="2">
    <location>
        <begin position="277"/>
        <end position="298"/>
    </location>
</feature>
<evidence type="ECO:0000256" key="1">
    <source>
        <dbReference type="ARBA" id="ARBA00022801"/>
    </source>
</evidence>
<reference evidence="4 5" key="1">
    <citation type="submission" date="2023-12" db="EMBL/GenBank/DDBJ databases">
        <title>A high-quality genome assembly for Dillenia turbinata (Dilleniales).</title>
        <authorList>
            <person name="Chanderbali A."/>
        </authorList>
    </citation>
    <scope>NUCLEOTIDE SEQUENCE [LARGE SCALE GENOMIC DNA]</scope>
    <source>
        <strain evidence="4">LSX21</strain>
        <tissue evidence="4">Leaf</tissue>
    </source>
</reference>
<evidence type="ECO:0000313" key="4">
    <source>
        <dbReference type="EMBL" id="KAK6938676.1"/>
    </source>
</evidence>
<dbReference type="Proteomes" id="UP001370490">
    <property type="component" value="Unassembled WGS sequence"/>
</dbReference>
<dbReference type="CDD" id="cd00519">
    <property type="entry name" value="Lipase_3"/>
    <property type="match status" value="1"/>
</dbReference>
<dbReference type="PANTHER" id="PTHR46086:SF4">
    <property type="entry name" value="ALPHA_BETA-HYDROLASES SUPERFAMILY PROTEIN"/>
    <property type="match status" value="1"/>
</dbReference>
<keyword evidence="2" id="KW-0812">Transmembrane</keyword>
<dbReference type="GO" id="GO:0006629">
    <property type="term" value="P:lipid metabolic process"/>
    <property type="evidence" value="ECO:0007669"/>
    <property type="project" value="InterPro"/>
</dbReference>
<dbReference type="PANTHER" id="PTHR46086">
    <property type="entry name" value="ALPHA/BETA-HYDROLASES SUPERFAMILY PROTEIN"/>
    <property type="match status" value="1"/>
</dbReference>
<dbReference type="AlphaFoldDB" id="A0AAN8VZ25"/>